<comment type="caution">
    <text evidence="2">The sequence shown here is derived from an EMBL/GenBank/DDBJ whole genome shotgun (WGS) entry which is preliminary data.</text>
</comment>
<reference evidence="2 3" key="1">
    <citation type="submission" date="2018-03" db="EMBL/GenBank/DDBJ databases">
        <title>Draft Genome Sequences of the Obligatory Marine Myxobacteria Enhygromyxa salina SWB007.</title>
        <authorList>
            <person name="Poehlein A."/>
            <person name="Moghaddam J.A."/>
            <person name="Harms H."/>
            <person name="Alanjari M."/>
            <person name="Koenig G.M."/>
            <person name="Daniel R."/>
            <person name="Schaeberle T.F."/>
        </authorList>
    </citation>
    <scope>NUCLEOTIDE SEQUENCE [LARGE SCALE GENOMIC DNA]</scope>
    <source>
        <strain evidence="2 3">SWB007</strain>
    </source>
</reference>
<gene>
    <name evidence="2" type="ORF">ENSA7_34470</name>
</gene>
<name>A0A2S9YPB8_9BACT</name>
<dbReference type="EMBL" id="PVNL01000064">
    <property type="protein sequence ID" value="PRQ06909.1"/>
    <property type="molecule type" value="Genomic_DNA"/>
</dbReference>
<feature type="transmembrane region" description="Helical" evidence="1">
    <location>
        <begin position="225"/>
        <end position="251"/>
    </location>
</feature>
<keyword evidence="1" id="KW-0812">Transmembrane</keyword>
<proteinExistence type="predicted"/>
<evidence type="ECO:0000313" key="3">
    <source>
        <dbReference type="Proteomes" id="UP000238823"/>
    </source>
</evidence>
<dbReference type="Proteomes" id="UP000238823">
    <property type="component" value="Unassembled WGS sequence"/>
</dbReference>
<evidence type="ECO:0000313" key="2">
    <source>
        <dbReference type="EMBL" id="PRQ06909.1"/>
    </source>
</evidence>
<organism evidence="2 3">
    <name type="scientific">Enhygromyxa salina</name>
    <dbReference type="NCBI Taxonomy" id="215803"/>
    <lineage>
        <taxon>Bacteria</taxon>
        <taxon>Pseudomonadati</taxon>
        <taxon>Myxococcota</taxon>
        <taxon>Polyangia</taxon>
        <taxon>Nannocystales</taxon>
        <taxon>Nannocystaceae</taxon>
        <taxon>Enhygromyxa</taxon>
    </lineage>
</organism>
<feature type="transmembrane region" description="Helical" evidence="1">
    <location>
        <begin position="189"/>
        <end position="213"/>
    </location>
</feature>
<keyword evidence="1" id="KW-1133">Transmembrane helix</keyword>
<accession>A0A2S9YPB8</accession>
<protein>
    <submittedName>
        <fullName evidence="2">Uncharacterized protein</fullName>
    </submittedName>
</protein>
<dbReference type="AlphaFoldDB" id="A0A2S9YPB8"/>
<evidence type="ECO:0000256" key="1">
    <source>
        <dbReference type="SAM" id="Phobius"/>
    </source>
</evidence>
<sequence length="279" mass="29077">MIESRARALGSPEDMHGRHDIRALRLARILILTLLLGSLGAVARASGPAAGPTNVELLIDTSELEPTLGERLSAALELLLPDALREHGLEVVRGGAAVTVEVRLTMPDVGLHEYVISIDVLTDGAREVVVDAKRCLACSEQKVVDRVIEQLPTVADWRPKSEPRTPCVKADSRATVVPVTRRPLRLGGLGLTGAVSLSAGAATIGGGVLMMSMPNLGWNVDPRPVGMGLVVGGSAVAAVAVAMVAVDVVLLAGRKRKPSMSVLPSLSPTNGGVLVVGRF</sequence>
<keyword evidence="1" id="KW-0472">Membrane</keyword>